<dbReference type="OrthoDB" id="795750at2"/>
<proteinExistence type="predicted"/>
<dbReference type="PANTHER" id="PTHR42756:SF2">
    <property type="entry name" value="MARR FAMILY REGULATORY PROTEIN"/>
    <property type="match status" value="1"/>
</dbReference>
<dbReference type="Gene3D" id="1.10.10.10">
    <property type="entry name" value="Winged helix-like DNA-binding domain superfamily/Winged helix DNA-binding domain"/>
    <property type="match status" value="1"/>
</dbReference>
<name>A0A401USE6_9CLOT</name>
<dbReference type="Pfam" id="PF01047">
    <property type="entry name" value="MarR"/>
    <property type="match status" value="1"/>
</dbReference>
<keyword evidence="3" id="KW-0804">Transcription</keyword>
<dbReference type="GO" id="GO:0003700">
    <property type="term" value="F:DNA-binding transcription factor activity"/>
    <property type="evidence" value="ECO:0007669"/>
    <property type="project" value="InterPro"/>
</dbReference>
<dbReference type="AlphaFoldDB" id="A0A401USE6"/>
<dbReference type="InterPro" id="IPR036390">
    <property type="entry name" value="WH_DNA-bd_sf"/>
</dbReference>
<evidence type="ECO:0000313" key="6">
    <source>
        <dbReference type="Proteomes" id="UP000287872"/>
    </source>
</evidence>
<evidence type="ECO:0000256" key="2">
    <source>
        <dbReference type="ARBA" id="ARBA00023125"/>
    </source>
</evidence>
<dbReference type="PRINTS" id="PR00598">
    <property type="entry name" value="HTHMARR"/>
</dbReference>
<dbReference type="EMBL" id="BHYK01000034">
    <property type="protein sequence ID" value="GCD12480.1"/>
    <property type="molecule type" value="Genomic_DNA"/>
</dbReference>
<dbReference type="RefSeq" id="WP_125005218.1">
    <property type="nucleotide sequence ID" value="NZ_BHYK01000034.1"/>
</dbReference>
<feature type="domain" description="HTH marR-type" evidence="4">
    <location>
        <begin position="1"/>
        <end position="132"/>
    </location>
</feature>
<protein>
    <submittedName>
        <fullName evidence="5">MarR family transcriptional regulator</fullName>
    </submittedName>
</protein>
<organism evidence="5 6">
    <name type="scientific">Clostridium tagluense</name>
    <dbReference type="NCBI Taxonomy" id="360422"/>
    <lineage>
        <taxon>Bacteria</taxon>
        <taxon>Bacillati</taxon>
        <taxon>Bacillota</taxon>
        <taxon>Clostridia</taxon>
        <taxon>Eubacteriales</taxon>
        <taxon>Clostridiaceae</taxon>
        <taxon>Clostridium</taxon>
    </lineage>
</organism>
<dbReference type="SUPFAM" id="SSF46785">
    <property type="entry name" value="Winged helix' DNA-binding domain"/>
    <property type="match status" value="1"/>
</dbReference>
<dbReference type="InterPro" id="IPR000835">
    <property type="entry name" value="HTH_MarR-typ"/>
</dbReference>
<reference evidence="5 6" key="1">
    <citation type="submission" date="2018-11" db="EMBL/GenBank/DDBJ databases">
        <title>Genome sequencing and assembly of Clostridium tagluense strain A121.</title>
        <authorList>
            <person name="Murakami T."/>
            <person name="Segawa T."/>
            <person name="Shcherbakova V.A."/>
            <person name="Mori H."/>
            <person name="Yoshimura Y."/>
        </authorList>
    </citation>
    <scope>NUCLEOTIDE SEQUENCE [LARGE SCALE GENOMIC DNA]</scope>
    <source>
        <strain evidence="5 6">A121</strain>
    </source>
</reference>
<evidence type="ECO:0000313" key="5">
    <source>
        <dbReference type="EMBL" id="GCD12480.1"/>
    </source>
</evidence>
<dbReference type="InterPro" id="IPR036388">
    <property type="entry name" value="WH-like_DNA-bd_sf"/>
</dbReference>
<keyword evidence="1" id="KW-0805">Transcription regulation</keyword>
<keyword evidence="2" id="KW-0238">DNA-binding</keyword>
<sequence>MYLIKLNNKIFRTTQVYLDKVLKEYELSSGSYPYLLILRENEGISQNKISEEVGYDKAMSARTITKLIKLGYIDRKKDETDSRAYKLYLTEKAKVIIPKVLDEIHKLVHIITVDLNEEEKDITIDSLNKILNNIKKIKL</sequence>
<evidence type="ECO:0000259" key="4">
    <source>
        <dbReference type="PROSITE" id="PS50995"/>
    </source>
</evidence>
<evidence type="ECO:0000256" key="3">
    <source>
        <dbReference type="ARBA" id="ARBA00023163"/>
    </source>
</evidence>
<dbReference type="PROSITE" id="PS50995">
    <property type="entry name" value="HTH_MARR_2"/>
    <property type="match status" value="1"/>
</dbReference>
<dbReference type="SMART" id="SM00347">
    <property type="entry name" value="HTH_MARR"/>
    <property type="match status" value="1"/>
</dbReference>
<dbReference type="PANTHER" id="PTHR42756">
    <property type="entry name" value="TRANSCRIPTIONAL REGULATOR, MARR"/>
    <property type="match status" value="1"/>
</dbReference>
<evidence type="ECO:0000256" key="1">
    <source>
        <dbReference type="ARBA" id="ARBA00023015"/>
    </source>
</evidence>
<comment type="caution">
    <text evidence="5">The sequence shown here is derived from an EMBL/GenBank/DDBJ whole genome shotgun (WGS) entry which is preliminary data.</text>
</comment>
<dbReference type="Proteomes" id="UP000287872">
    <property type="component" value="Unassembled WGS sequence"/>
</dbReference>
<accession>A0A401USE6</accession>
<gene>
    <name evidence="5" type="ORF">Ctaglu_41030</name>
</gene>
<dbReference type="GO" id="GO:0003677">
    <property type="term" value="F:DNA binding"/>
    <property type="evidence" value="ECO:0007669"/>
    <property type="project" value="UniProtKB-KW"/>
</dbReference>
<keyword evidence="6" id="KW-1185">Reference proteome</keyword>